<dbReference type="EMBL" id="AONQ01000130">
    <property type="protein sequence ID" value="EME67607.1"/>
    <property type="molecule type" value="Genomic_DNA"/>
</dbReference>
<dbReference type="InterPro" id="IPR024445">
    <property type="entry name" value="Tnp_ISXO2-like"/>
</dbReference>
<dbReference type="PANTHER" id="PTHR47163">
    <property type="entry name" value="DDE_TNP_IS1595 DOMAIN-CONTAINING PROTEIN"/>
    <property type="match status" value="1"/>
</dbReference>
<dbReference type="PANTHER" id="PTHR47163:SF2">
    <property type="entry name" value="SI:DKEY-17M8.2"/>
    <property type="match status" value="1"/>
</dbReference>
<reference evidence="2 3" key="1">
    <citation type="journal article" date="2014" name="Genome Announc.">
        <title>Draft Genome Sequence of Magnetospirillum sp. Strain SO-1, a Freshwater Magnetotactic Bacterium Isolated from the Ol'khovka River, Russia.</title>
        <authorList>
            <person name="Grouzdev D.S."/>
            <person name="Dziuba M.V."/>
            <person name="Sukhacheva M.S."/>
            <person name="Mardanov A.V."/>
            <person name="Beletskiy A.V."/>
            <person name="Kuznetsov B.B."/>
            <person name="Skryabin K.G."/>
        </authorList>
    </citation>
    <scope>NUCLEOTIDE SEQUENCE [LARGE SCALE GENOMIC DNA]</scope>
    <source>
        <strain evidence="2 3">SO-1</strain>
    </source>
</reference>
<dbReference type="InterPro" id="IPR053164">
    <property type="entry name" value="IS1016-like_transposase"/>
</dbReference>
<protein>
    <recommendedName>
        <fullName evidence="1">ISXO2-like transposase domain-containing protein</fullName>
    </recommendedName>
</protein>
<dbReference type="NCBIfam" id="NF033547">
    <property type="entry name" value="transpos_IS1595"/>
    <property type="match status" value="1"/>
</dbReference>
<dbReference type="Proteomes" id="UP000011744">
    <property type="component" value="Unassembled WGS sequence"/>
</dbReference>
<dbReference type="AlphaFoldDB" id="M2ZJZ1"/>
<dbReference type="SMART" id="SM01126">
    <property type="entry name" value="DDE_Tnp_IS1595"/>
    <property type="match status" value="1"/>
</dbReference>
<organism evidence="2 3">
    <name type="scientific">Paramagnetospirillum caucaseum</name>
    <dbReference type="NCBI Taxonomy" id="1244869"/>
    <lineage>
        <taxon>Bacteria</taxon>
        <taxon>Pseudomonadati</taxon>
        <taxon>Pseudomonadota</taxon>
        <taxon>Alphaproteobacteria</taxon>
        <taxon>Rhodospirillales</taxon>
        <taxon>Magnetospirillaceae</taxon>
        <taxon>Paramagnetospirillum</taxon>
    </lineage>
</organism>
<comment type="caution">
    <text evidence="2">The sequence shown here is derived from an EMBL/GenBank/DDBJ whole genome shotgun (WGS) entry which is preliminary data.</text>
</comment>
<evidence type="ECO:0000313" key="2">
    <source>
        <dbReference type="EMBL" id="EME67607.1"/>
    </source>
</evidence>
<dbReference type="PATRIC" id="fig|1244869.3.peg.4428"/>
<feature type="domain" description="ISXO2-like transposase" evidence="1">
    <location>
        <begin position="46"/>
        <end position="190"/>
    </location>
</feature>
<dbReference type="STRING" id="1244869.H261_22663"/>
<accession>M2ZJZ1</accession>
<dbReference type="eggNOG" id="COG3677">
    <property type="taxonomic scope" value="Bacteria"/>
</dbReference>
<dbReference type="Pfam" id="PF12762">
    <property type="entry name" value="DDE_Tnp_IS1595"/>
    <property type="match status" value="1"/>
</dbReference>
<proteinExistence type="predicted"/>
<sequence>MWFITSQKNGVSALGLQRVLGLGSYRTAWTWLHKLRRAMIRPGRDNLHGEVEVDETYVGAPEEGVRGRGATGKAIVAIAVEKDGRGFGRVRLRHIKDVSADSLLTFVSSAVEPGSTIQTDGWPGYSGLRNVGYQHQPTVISASTDPAHVVMPRVHKVASLLKRWLMGTLQGGIQHQHLDYYLDEFAFRFNRRRSKARGMLFYRLAQQAVAIEPVPYRAIINADGSES</sequence>
<gene>
    <name evidence="2" type="ORF">H261_22663</name>
</gene>
<evidence type="ECO:0000313" key="3">
    <source>
        <dbReference type="Proteomes" id="UP000011744"/>
    </source>
</evidence>
<evidence type="ECO:0000259" key="1">
    <source>
        <dbReference type="SMART" id="SM01126"/>
    </source>
</evidence>
<name>M2ZJZ1_9PROT</name>
<keyword evidence="3" id="KW-1185">Reference proteome</keyword>